<evidence type="ECO:0008006" key="10">
    <source>
        <dbReference type="Google" id="ProtNLM"/>
    </source>
</evidence>
<feature type="transmembrane region" description="Helical" evidence="7">
    <location>
        <begin position="43"/>
        <end position="73"/>
    </location>
</feature>
<dbReference type="GO" id="GO:0005412">
    <property type="term" value="F:D-glucose:sodium symporter activity"/>
    <property type="evidence" value="ECO:0007669"/>
    <property type="project" value="TreeGrafter"/>
</dbReference>
<reference evidence="8 9" key="1">
    <citation type="submission" date="2014-09" db="EMBL/GenBank/DDBJ databases">
        <title>Draft Genome Sequence of Draconibacterium sp. JN14CK-3.</title>
        <authorList>
            <person name="Dong C."/>
            <person name="Lai Q."/>
            <person name="Shao Z."/>
        </authorList>
    </citation>
    <scope>NUCLEOTIDE SEQUENCE [LARGE SCALE GENOMIC DNA]</scope>
    <source>
        <strain evidence="8 9">JN14CK-3</strain>
    </source>
</reference>
<comment type="similarity">
    <text evidence="2 6">Belongs to the sodium:solute symporter (SSF) (TC 2.A.21) family.</text>
</comment>
<sequence>MHWLDFTAFFTYFILLSVIGWLAGRSKKQMASDYFLAGKSLPWYVVGSSYIAANISTEHFLGMIGAAVLYGIVVATPEWSAVIAFTFLIWLFIPFLLSSKVYTTPEFLEKRFNRQIRFIFALITIIANISAFMAPVIYGGGLIVEEALGFNQLFGLNVEAINNGAATNWGLFFSIALIAFAAGIWAIWGGLKSVAWMDVLTIVIMVAGGLTVTILGLAYISDGQGIVAGFRKMVDINTANSGWTKEWLDTHVVNILNGATEGASYKRLSVLQPINHSVTPWTHWVFSFFYIGLWYTVINQHMIQKVFAAKDIFHARMGMVFASFLKLLLPFIVVIPGLIYFAMNPDFLHSNNWNFMREEANKTYILMIGRLVPVFLTGFLLAALFGAIQSTVSSVLNSTSTIFTMDFYKEYLNKEASERKEIRMGKISGTVILIFSIALAIFLALTKINIFVYIQTMYTFIAPPFSAIFLIGMLWRRINGKDALFAIIGGFALAAILKYLELGPLAEVDTPFANFIKPFANQGLIVWGFSMLIAAVSGLITPPPAPENVGDGLAFNFRKMSLLKGGLGTNWYNSVTLWWGICFLLMIVFVLVFSLYI</sequence>
<feature type="transmembrane region" description="Helical" evidence="7">
    <location>
        <begin position="577"/>
        <end position="596"/>
    </location>
</feature>
<evidence type="ECO:0000256" key="3">
    <source>
        <dbReference type="ARBA" id="ARBA00022692"/>
    </source>
</evidence>
<dbReference type="EMBL" id="JRHC01000001">
    <property type="protein sequence ID" value="KJF45292.1"/>
    <property type="molecule type" value="Genomic_DNA"/>
</dbReference>
<keyword evidence="9" id="KW-1185">Reference proteome</keyword>
<dbReference type="GO" id="GO:0005886">
    <property type="term" value="C:plasma membrane"/>
    <property type="evidence" value="ECO:0007669"/>
    <property type="project" value="TreeGrafter"/>
</dbReference>
<keyword evidence="5 7" id="KW-0472">Membrane</keyword>
<evidence type="ECO:0000256" key="2">
    <source>
        <dbReference type="ARBA" id="ARBA00006434"/>
    </source>
</evidence>
<comment type="subcellular location">
    <subcellularLocation>
        <location evidence="1">Membrane</location>
        <topology evidence="1">Multi-pass membrane protein</topology>
    </subcellularLocation>
</comment>
<dbReference type="PROSITE" id="PS50283">
    <property type="entry name" value="NA_SOLUT_SYMP_3"/>
    <property type="match status" value="1"/>
</dbReference>
<evidence type="ECO:0000313" key="8">
    <source>
        <dbReference type="EMBL" id="KJF45292.1"/>
    </source>
</evidence>
<feature type="transmembrane region" description="Helical" evidence="7">
    <location>
        <begin position="118"/>
        <end position="138"/>
    </location>
</feature>
<evidence type="ECO:0000256" key="6">
    <source>
        <dbReference type="RuleBase" id="RU362091"/>
    </source>
</evidence>
<protein>
    <recommendedName>
        <fullName evidence="10">Na+/glucose cotransporter</fullName>
    </recommendedName>
</protein>
<dbReference type="PANTHER" id="PTHR11819:SF195">
    <property type="entry name" value="SODIUM_GLUCOSE COTRANSPORTER 4"/>
    <property type="match status" value="1"/>
</dbReference>
<feature type="transmembrane region" description="Helical" evidence="7">
    <location>
        <begin position="363"/>
        <end position="388"/>
    </location>
</feature>
<evidence type="ECO:0000256" key="4">
    <source>
        <dbReference type="ARBA" id="ARBA00022989"/>
    </source>
</evidence>
<evidence type="ECO:0000256" key="5">
    <source>
        <dbReference type="ARBA" id="ARBA00023136"/>
    </source>
</evidence>
<feature type="transmembrane region" description="Helical" evidence="7">
    <location>
        <begin position="200"/>
        <end position="220"/>
    </location>
</feature>
<dbReference type="STRING" id="1544798.LH29_07900"/>
<feature type="transmembrane region" description="Helical" evidence="7">
    <location>
        <begin position="169"/>
        <end position="188"/>
    </location>
</feature>
<dbReference type="PANTHER" id="PTHR11819">
    <property type="entry name" value="SOLUTE CARRIER FAMILY 5"/>
    <property type="match status" value="1"/>
</dbReference>
<dbReference type="Proteomes" id="UP000032544">
    <property type="component" value="Unassembled WGS sequence"/>
</dbReference>
<feature type="transmembrane region" description="Helical" evidence="7">
    <location>
        <begin position="451"/>
        <end position="471"/>
    </location>
</feature>
<evidence type="ECO:0000313" key="9">
    <source>
        <dbReference type="Proteomes" id="UP000032544"/>
    </source>
</evidence>
<feature type="transmembrane region" description="Helical" evidence="7">
    <location>
        <begin position="319"/>
        <end position="343"/>
    </location>
</feature>
<proteinExistence type="inferred from homology"/>
<comment type="caution">
    <text evidence="8">The sequence shown here is derived from an EMBL/GenBank/DDBJ whole genome shotgun (WGS) entry which is preliminary data.</text>
</comment>
<dbReference type="Pfam" id="PF00474">
    <property type="entry name" value="SSF"/>
    <property type="match status" value="1"/>
</dbReference>
<dbReference type="InterPro" id="IPR038377">
    <property type="entry name" value="Na/Glc_symporter_sf"/>
</dbReference>
<feature type="transmembrane region" description="Helical" evidence="7">
    <location>
        <begin position="427"/>
        <end position="445"/>
    </location>
</feature>
<evidence type="ECO:0000256" key="1">
    <source>
        <dbReference type="ARBA" id="ARBA00004141"/>
    </source>
</evidence>
<gene>
    <name evidence="8" type="ORF">LH29_07900</name>
</gene>
<evidence type="ECO:0000256" key="7">
    <source>
        <dbReference type="SAM" id="Phobius"/>
    </source>
</evidence>
<keyword evidence="3 7" id="KW-0812">Transmembrane</keyword>
<accession>A0A0D8JEH7</accession>
<dbReference type="Gene3D" id="1.20.1730.10">
    <property type="entry name" value="Sodium/glucose cotransporter"/>
    <property type="match status" value="1"/>
</dbReference>
<name>A0A0D8JEH7_9BACT</name>
<dbReference type="InterPro" id="IPR001734">
    <property type="entry name" value="Na/solute_symporter"/>
</dbReference>
<feature type="transmembrane region" description="Helical" evidence="7">
    <location>
        <begin position="6"/>
        <end position="23"/>
    </location>
</feature>
<organism evidence="8 9">
    <name type="scientific">Draconibacterium sediminis</name>
    <dbReference type="NCBI Taxonomy" id="1544798"/>
    <lineage>
        <taxon>Bacteria</taxon>
        <taxon>Pseudomonadati</taxon>
        <taxon>Bacteroidota</taxon>
        <taxon>Bacteroidia</taxon>
        <taxon>Marinilabiliales</taxon>
        <taxon>Prolixibacteraceae</taxon>
        <taxon>Draconibacterium</taxon>
    </lineage>
</organism>
<dbReference type="NCBIfam" id="TIGR00813">
    <property type="entry name" value="sss"/>
    <property type="match status" value="1"/>
</dbReference>
<dbReference type="AlphaFoldDB" id="A0A0D8JEH7"/>
<feature type="transmembrane region" description="Helical" evidence="7">
    <location>
        <begin position="281"/>
        <end position="298"/>
    </location>
</feature>
<feature type="transmembrane region" description="Helical" evidence="7">
    <location>
        <begin position="79"/>
        <end position="97"/>
    </location>
</feature>
<keyword evidence="4 7" id="KW-1133">Transmembrane helix</keyword>